<gene>
    <name evidence="4" type="ORF">BN13_1110009</name>
</gene>
<dbReference type="Proteomes" id="UP000035720">
    <property type="component" value="Unassembled WGS sequence"/>
</dbReference>
<name>A0A077M353_9MICO</name>
<comment type="caution">
    <text evidence="4">The sequence shown here is derived from an EMBL/GenBank/DDBJ whole genome shotgun (WGS) entry which is preliminary data.</text>
</comment>
<accession>A0A077M353</accession>
<keyword evidence="1 4" id="KW-0808">Transferase</keyword>
<dbReference type="EMBL" id="CAJC01000015">
    <property type="protein sequence ID" value="CCI51636.1"/>
    <property type="molecule type" value="Genomic_DNA"/>
</dbReference>
<dbReference type="AlphaFoldDB" id="A0A077M353"/>
<dbReference type="PROSITE" id="PS51186">
    <property type="entry name" value="GNAT"/>
    <property type="match status" value="1"/>
</dbReference>
<reference evidence="4 5" key="1">
    <citation type="journal article" date="2013" name="ISME J.">
        <title>A metabolic model for members of the genus Tetrasphaera involved in enhanced biological phosphorus removal.</title>
        <authorList>
            <person name="Kristiansen R."/>
            <person name="Nguyen H.T.T."/>
            <person name="Saunders A.M."/>
            <person name="Nielsen J.L."/>
            <person name="Wimmer R."/>
            <person name="Le V.Q."/>
            <person name="McIlroy S.J."/>
            <person name="Petrovski S."/>
            <person name="Seviour R.J."/>
            <person name="Calteau A."/>
            <person name="Nielsen K.L."/>
            <person name="Nielsen P.H."/>
        </authorList>
    </citation>
    <scope>NUCLEOTIDE SEQUENCE [LARGE SCALE GENOMIC DNA]</scope>
    <source>
        <strain evidence="4 5">Ben 74</strain>
    </source>
</reference>
<dbReference type="STRING" id="1193518.BN13_1110009"/>
<dbReference type="Gene3D" id="3.40.630.30">
    <property type="match status" value="1"/>
</dbReference>
<evidence type="ECO:0000313" key="4">
    <source>
        <dbReference type="EMBL" id="CCI51636.1"/>
    </source>
</evidence>
<feature type="domain" description="N-acetyltransferase" evidence="3">
    <location>
        <begin position="6"/>
        <end position="153"/>
    </location>
</feature>
<keyword evidence="5" id="KW-1185">Reference proteome</keyword>
<dbReference type="GO" id="GO:0008080">
    <property type="term" value="F:N-acetyltransferase activity"/>
    <property type="evidence" value="ECO:0007669"/>
    <property type="project" value="InterPro"/>
</dbReference>
<dbReference type="InterPro" id="IPR050832">
    <property type="entry name" value="Bact_Acetyltransf"/>
</dbReference>
<protein>
    <submittedName>
        <fullName evidence="4">Putative acetyltransferase</fullName>
    </submittedName>
</protein>
<dbReference type="InterPro" id="IPR000182">
    <property type="entry name" value="GNAT_dom"/>
</dbReference>
<dbReference type="OrthoDB" id="529907at2"/>
<evidence type="ECO:0000256" key="2">
    <source>
        <dbReference type="ARBA" id="ARBA00023315"/>
    </source>
</evidence>
<organism evidence="4 5">
    <name type="scientific">Nostocoides jenkinsii Ben 74</name>
    <dbReference type="NCBI Taxonomy" id="1193518"/>
    <lineage>
        <taxon>Bacteria</taxon>
        <taxon>Bacillati</taxon>
        <taxon>Actinomycetota</taxon>
        <taxon>Actinomycetes</taxon>
        <taxon>Micrococcales</taxon>
        <taxon>Intrasporangiaceae</taxon>
        <taxon>Nostocoides</taxon>
    </lineage>
</organism>
<dbReference type="PANTHER" id="PTHR43877:SF2">
    <property type="entry name" value="AMINOALKYLPHOSPHONATE N-ACETYLTRANSFERASE-RELATED"/>
    <property type="match status" value="1"/>
</dbReference>
<sequence length="159" mass="17727">MVAAGLVVRALTWPDIARVVEVEREIFPTDPWAPESWWAELAHRPRREYVLAEDADGNVVAYAGIDHGGDVSDIMTVAVTPAARGTGLGDRLLGRLEDAAVARGAEAVILEVRADNEPAIRLYRRHGYAVIQTRRRYYQPGDIDALVMRKLLGEQEIRR</sequence>
<keyword evidence="2" id="KW-0012">Acyltransferase</keyword>
<dbReference type="CDD" id="cd04301">
    <property type="entry name" value="NAT_SF"/>
    <property type="match status" value="1"/>
</dbReference>
<proteinExistence type="predicted"/>
<dbReference type="Pfam" id="PF00583">
    <property type="entry name" value="Acetyltransf_1"/>
    <property type="match status" value="1"/>
</dbReference>
<dbReference type="PANTHER" id="PTHR43877">
    <property type="entry name" value="AMINOALKYLPHOSPHONATE N-ACETYLTRANSFERASE-RELATED-RELATED"/>
    <property type="match status" value="1"/>
</dbReference>
<dbReference type="NCBIfam" id="TIGR01575">
    <property type="entry name" value="rimI"/>
    <property type="match status" value="1"/>
</dbReference>
<dbReference type="SUPFAM" id="SSF55729">
    <property type="entry name" value="Acyl-CoA N-acyltransferases (Nat)"/>
    <property type="match status" value="1"/>
</dbReference>
<evidence type="ECO:0000256" key="1">
    <source>
        <dbReference type="ARBA" id="ARBA00022679"/>
    </source>
</evidence>
<dbReference type="InterPro" id="IPR016181">
    <property type="entry name" value="Acyl_CoA_acyltransferase"/>
</dbReference>
<dbReference type="InterPro" id="IPR006464">
    <property type="entry name" value="AcTrfase_RimI/Ard1"/>
</dbReference>
<evidence type="ECO:0000313" key="5">
    <source>
        <dbReference type="Proteomes" id="UP000035720"/>
    </source>
</evidence>
<evidence type="ECO:0000259" key="3">
    <source>
        <dbReference type="PROSITE" id="PS51186"/>
    </source>
</evidence>